<accession>A0AAV0CBU4</accession>
<evidence type="ECO:0000313" key="2">
    <source>
        <dbReference type="EMBL" id="CAH9071330.1"/>
    </source>
</evidence>
<protein>
    <submittedName>
        <fullName evidence="2">Uncharacterized protein</fullName>
    </submittedName>
</protein>
<organism evidence="2 4">
    <name type="scientific">Cuscuta epithymum</name>
    <dbReference type="NCBI Taxonomy" id="186058"/>
    <lineage>
        <taxon>Eukaryota</taxon>
        <taxon>Viridiplantae</taxon>
        <taxon>Streptophyta</taxon>
        <taxon>Embryophyta</taxon>
        <taxon>Tracheophyta</taxon>
        <taxon>Spermatophyta</taxon>
        <taxon>Magnoliopsida</taxon>
        <taxon>eudicotyledons</taxon>
        <taxon>Gunneridae</taxon>
        <taxon>Pentapetalae</taxon>
        <taxon>asterids</taxon>
        <taxon>lamiids</taxon>
        <taxon>Solanales</taxon>
        <taxon>Convolvulaceae</taxon>
        <taxon>Cuscuteae</taxon>
        <taxon>Cuscuta</taxon>
        <taxon>Cuscuta subgen. Cuscuta</taxon>
    </lineage>
</organism>
<reference evidence="2" key="1">
    <citation type="submission" date="2022-07" db="EMBL/GenBank/DDBJ databases">
        <authorList>
            <person name="Macas J."/>
            <person name="Novak P."/>
            <person name="Neumann P."/>
        </authorList>
    </citation>
    <scope>NUCLEOTIDE SEQUENCE</scope>
</reference>
<keyword evidence="4" id="KW-1185">Reference proteome</keyword>
<dbReference type="Proteomes" id="UP001152523">
    <property type="component" value="Unassembled WGS sequence"/>
</dbReference>
<comment type="caution">
    <text evidence="2">The sequence shown here is derived from an EMBL/GenBank/DDBJ whole genome shotgun (WGS) entry which is preliminary data.</text>
</comment>
<evidence type="ECO:0000313" key="3">
    <source>
        <dbReference type="EMBL" id="CAH9148541.1"/>
    </source>
</evidence>
<dbReference type="EMBL" id="CAMAPF010001187">
    <property type="protein sequence ID" value="CAH9148541.1"/>
    <property type="molecule type" value="Genomic_DNA"/>
</dbReference>
<dbReference type="EMBL" id="CAMAPF010000019">
    <property type="protein sequence ID" value="CAH9071330.1"/>
    <property type="molecule type" value="Genomic_DNA"/>
</dbReference>
<evidence type="ECO:0000256" key="1">
    <source>
        <dbReference type="SAM" id="MobiDB-lite"/>
    </source>
</evidence>
<dbReference type="AlphaFoldDB" id="A0AAV0CBU4"/>
<proteinExistence type="predicted"/>
<feature type="region of interest" description="Disordered" evidence="1">
    <location>
        <begin position="1"/>
        <end position="32"/>
    </location>
</feature>
<gene>
    <name evidence="2" type="ORF">CEPIT_LOCUS3799</name>
    <name evidence="3" type="ORF">CEPIT_LOCUS44594</name>
</gene>
<sequence>MLGFSPCPIARRRPKTHGDARPQSLAGNQDSG</sequence>
<evidence type="ECO:0000313" key="4">
    <source>
        <dbReference type="Proteomes" id="UP001152523"/>
    </source>
</evidence>
<name>A0AAV0CBU4_9ASTE</name>